<dbReference type="STRING" id="1790.A5645_05335"/>
<dbReference type="AlphaFoldDB" id="A0A1A3C0H9"/>
<protein>
    <recommendedName>
        <fullName evidence="2">DUF4189 domain-containing protein</fullName>
    </recommendedName>
</protein>
<dbReference type="Pfam" id="PF13827">
    <property type="entry name" value="DUF4189"/>
    <property type="match status" value="1"/>
</dbReference>
<evidence type="ECO:0000256" key="1">
    <source>
        <dbReference type="SAM" id="SignalP"/>
    </source>
</evidence>
<dbReference type="EMBL" id="LZKQ01000215">
    <property type="protein sequence ID" value="OBI80133.1"/>
    <property type="molecule type" value="Genomic_DNA"/>
</dbReference>
<dbReference type="InterPro" id="IPR025240">
    <property type="entry name" value="DUF4189"/>
</dbReference>
<organism evidence="3 4">
    <name type="scientific">Mycobacterium asiaticum</name>
    <dbReference type="NCBI Taxonomy" id="1790"/>
    <lineage>
        <taxon>Bacteria</taxon>
        <taxon>Bacillati</taxon>
        <taxon>Actinomycetota</taxon>
        <taxon>Actinomycetes</taxon>
        <taxon>Mycobacteriales</taxon>
        <taxon>Mycobacteriaceae</taxon>
        <taxon>Mycobacterium</taxon>
    </lineage>
</organism>
<feature type="signal peptide" evidence="1">
    <location>
        <begin position="1"/>
        <end position="23"/>
    </location>
</feature>
<proteinExistence type="predicted"/>
<evidence type="ECO:0000259" key="2">
    <source>
        <dbReference type="Pfam" id="PF13827"/>
    </source>
</evidence>
<accession>A0A1A3C0H9</accession>
<comment type="caution">
    <text evidence="3">The sequence shown here is derived from an EMBL/GenBank/DDBJ whole genome shotgun (WGS) entry which is preliminary data.</text>
</comment>
<dbReference type="PROSITE" id="PS51257">
    <property type="entry name" value="PROKAR_LIPOPROTEIN"/>
    <property type="match status" value="1"/>
</dbReference>
<keyword evidence="1" id="KW-0732">Signal</keyword>
<name>A0A1A3C0H9_MYCAS</name>
<evidence type="ECO:0000313" key="4">
    <source>
        <dbReference type="Proteomes" id="UP000093795"/>
    </source>
</evidence>
<reference evidence="3 4" key="1">
    <citation type="submission" date="2016-06" db="EMBL/GenBank/DDBJ databases">
        <authorList>
            <person name="Kjaerup R.B."/>
            <person name="Dalgaard T.S."/>
            <person name="Juul-Madsen H.R."/>
        </authorList>
    </citation>
    <scope>NUCLEOTIDE SEQUENCE [LARGE SCALE GENOMIC DNA]</scope>
    <source>
        <strain evidence="3 4">1081914.2</strain>
    </source>
</reference>
<feature type="chain" id="PRO_5038794688" description="DUF4189 domain-containing protein" evidence="1">
    <location>
        <begin position="24"/>
        <end position="146"/>
    </location>
</feature>
<feature type="domain" description="DUF4189" evidence="2">
    <location>
        <begin position="61"/>
        <end position="135"/>
    </location>
</feature>
<gene>
    <name evidence="3" type="ORF">A9X01_25495</name>
</gene>
<sequence>MTARQRRRVALAFASLLAACAMAFTLIHPASARTHQAPPTQAAPNVPIDAPTNIPPLLKHYGAIAYSHDGASGTARRHKSKLGAQQLAMQRCGSETCTILTTFTHCGAVAHDGATYHGGLGLSRTAAEAHAVSRLGGGWIVHSVCN</sequence>
<evidence type="ECO:0000313" key="3">
    <source>
        <dbReference type="EMBL" id="OBI80133.1"/>
    </source>
</evidence>
<dbReference type="Proteomes" id="UP000093795">
    <property type="component" value="Unassembled WGS sequence"/>
</dbReference>
<dbReference type="eggNOG" id="ENOG502ZK3D">
    <property type="taxonomic scope" value="Bacteria"/>
</dbReference>